<dbReference type="RefSeq" id="WP_012793927.1">
    <property type="nucleotide sequence ID" value="NC_013132.1"/>
</dbReference>
<dbReference type="SUPFAM" id="SSF52096">
    <property type="entry name" value="ClpP/crotonase"/>
    <property type="match status" value="1"/>
</dbReference>
<dbReference type="GO" id="GO:0008236">
    <property type="term" value="F:serine-type peptidase activity"/>
    <property type="evidence" value="ECO:0007669"/>
    <property type="project" value="InterPro"/>
</dbReference>
<keyword evidence="1" id="KW-0732">Signal</keyword>
<dbReference type="Proteomes" id="UP000002215">
    <property type="component" value="Chromosome"/>
</dbReference>
<feature type="signal peptide" evidence="1">
    <location>
        <begin position="1"/>
        <end position="20"/>
    </location>
</feature>
<name>A0A979GAG4_CHIPD</name>
<dbReference type="InterPro" id="IPR005151">
    <property type="entry name" value="Tail-specific_protease"/>
</dbReference>
<accession>A0A979GAG4</accession>
<feature type="domain" description="Tail specific protease" evidence="2">
    <location>
        <begin position="240"/>
        <end position="451"/>
    </location>
</feature>
<dbReference type="InterPro" id="IPR029045">
    <property type="entry name" value="ClpP/crotonase-like_dom_sf"/>
</dbReference>
<proteinExistence type="predicted"/>
<gene>
    <name evidence="3" type="ordered locus">Cpin_6359</name>
</gene>
<dbReference type="GO" id="GO:0006508">
    <property type="term" value="P:proteolysis"/>
    <property type="evidence" value="ECO:0007669"/>
    <property type="project" value="InterPro"/>
</dbReference>
<evidence type="ECO:0000259" key="2">
    <source>
        <dbReference type="Pfam" id="PF03572"/>
    </source>
</evidence>
<dbReference type="OrthoDB" id="2327485at2"/>
<dbReference type="Pfam" id="PF03572">
    <property type="entry name" value="Peptidase_S41"/>
    <property type="match status" value="1"/>
</dbReference>
<sequence length="475" mass="54167">MKKCISTFVVCCFIVLNISAQNTSCNCLSNLDTVISNTSANYAGFPDKTSGNKTTAYHNMVNALHKRANGITDPVTCFAIIKDYVAWFKDRHFDFSYATDSTQWRLSTFNEAQLRKSLLKKRQPLEGIWTNPDSTLQIAIRQTPSGNYEGIVIKSLDKKIPVGLVYCTINKTTRGYSYEKYNYLTMDYPAQLQGGVLRLWNAELWGKVYPKEMNATEQTELATWKNYNFGLDFKQLDQQTAYLKIPTFSRDNLVQKLISDNDSIIRHTKYLIVDLRNNGGGNTGWAYLLPYLMTQPIGQGNNYLRLSPKNTQRVLAEIKPLVENPIQDELKKYYTPSLVQQYQQIYKEMPLAKTAFYTIPSVTIPLDSITPHPVLIALVFDELCGSSTEYFFQVSKQSKKIIRYGTSTLGMMDYAGMPQSTPLPFKGYYLAIPDTKSSWTDTAPIDATGLQPEKDLSKIPQTEWVDFIRRDLKQY</sequence>
<protein>
    <submittedName>
        <fullName evidence="3">Peptidase S41</fullName>
    </submittedName>
</protein>
<dbReference type="Gene3D" id="3.90.226.10">
    <property type="entry name" value="2-enoyl-CoA Hydratase, Chain A, domain 1"/>
    <property type="match status" value="1"/>
</dbReference>
<dbReference type="AlphaFoldDB" id="A0A979GAG4"/>
<reference evidence="3 4" key="2">
    <citation type="journal article" date="2010" name="Stand. Genomic Sci.">
        <title>Complete genome sequence of Chitinophaga pinensis type strain (UQM 2034).</title>
        <authorList>
            <person name="Glavina Del Rio T."/>
            <person name="Abt B."/>
            <person name="Spring S."/>
            <person name="Lapidus A."/>
            <person name="Nolan M."/>
            <person name="Tice H."/>
            <person name="Copeland A."/>
            <person name="Cheng J.F."/>
            <person name="Chen F."/>
            <person name="Bruce D."/>
            <person name="Goodwin L."/>
            <person name="Pitluck S."/>
            <person name="Ivanova N."/>
            <person name="Mavromatis K."/>
            <person name="Mikhailova N."/>
            <person name="Pati A."/>
            <person name="Chen A."/>
            <person name="Palaniappan K."/>
            <person name="Land M."/>
            <person name="Hauser L."/>
            <person name="Chang Y.J."/>
            <person name="Jeffries C.D."/>
            <person name="Chain P."/>
            <person name="Saunders E."/>
            <person name="Detter J.C."/>
            <person name="Brettin T."/>
            <person name="Rohde M."/>
            <person name="Goker M."/>
            <person name="Bristow J."/>
            <person name="Eisen J.A."/>
            <person name="Markowitz V."/>
            <person name="Hugenholtz P."/>
            <person name="Kyrpides N.C."/>
            <person name="Klenk H.P."/>
            <person name="Lucas S."/>
        </authorList>
    </citation>
    <scope>NUCLEOTIDE SEQUENCE [LARGE SCALE GENOMIC DNA]</scope>
    <source>
        <strain evidence="4">ATCC 43595 / DSM 2588 / LMG 13176 / NBRC 15968 / NCIMB 11800 / UQM 2034</strain>
    </source>
</reference>
<dbReference type="EMBL" id="CP001699">
    <property type="protein sequence ID" value="ACU63763.1"/>
    <property type="molecule type" value="Genomic_DNA"/>
</dbReference>
<reference evidence="4" key="1">
    <citation type="submission" date="2009-08" db="EMBL/GenBank/DDBJ databases">
        <title>The complete genome of Chitinophaga pinensis DSM 2588.</title>
        <authorList>
            <consortium name="US DOE Joint Genome Institute (JGI-PGF)"/>
            <person name="Lucas S."/>
            <person name="Copeland A."/>
            <person name="Lapidus A."/>
            <person name="Glavina del Rio T."/>
            <person name="Dalin E."/>
            <person name="Tice H."/>
            <person name="Bruce D."/>
            <person name="Goodwin L."/>
            <person name="Pitluck S."/>
            <person name="Kyrpides N."/>
            <person name="Mavromatis K."/>
            <person name="Ivanova N."/>
            <person name="Mikhailova N."/>
            <person name="Sims D."/>
            <person name="Meinche L."/>
            <person name="Brettin T."/>
            <person name="Detter J.C."/>
            <person name="Han C."/>
            <person name="Larimer F."/>
            <person name="Land M."/>
            <person name="Hauser L."/>
            <person name="Markowitz V."/>
            <person name="Cheng J.-F."/>
            <person name="Hugenholtz P."/>
            <person name="Woyke T."/>
            <person name="Wu D."/>
            <person name="Spring S."/>
            <person name="Klenk H.-P."/>
            <person name="Eisen J.A."/>
        </authorList>
    </citation>
    <scope>NUCLEOTIDE SEQUENCE [LARGE SCALE GENOMIC DNA]</scope>
    <source>
        <strain evidence="4">ATCC 43595 / DSM 2588 / LMG 13176 / NBRC 15968 / NCIMB 11800 / UQM 2034</strain>
    </source>
</reference>
<organism evidence="3 4">
    <name type="scientific">Chitinophaga pinensis (strain ATCC 43595 / DSM 2588 / LMG 13176 / NBRC 15968 / NCIMB 11800 / UQM 2034)</name>
    <dbReference type="NCBI Taxonomy" id="485918"/>
    <lineage>
        <taxon>Bacteria</taxon>
        <taxon>Pseudomonadati</taxon>
        <taxon>Bacteroidota</taxon>
        <taxon>Chitinophagia</taxon>
        <taxon>Chitinophagales</taxon>
        <taxon>Chitinophagaceae</taxon>
        <taxon>Chitinophaga</taxon>
    </lineage>
</organism>
<evidence type="ECO:0000313" key="3">
    <source>
        <dbReference type="EMBL" id="ACU63763.1"/>
    </source>
</evidence>
<evidence type="ECO:0000256" key="1">
    <source>
        <dbReference type="SAM" id="SignalP"/>
    </source>
</evidence>
<feature type="chain" id="PRO_5037409524" evidence="1">
    <location>
        <begin position="21"/>
        <end position="475"/>
    </location>
</feature>
<dbReference type="KEGG" id="cpi:Cpin_6359"/>
<evidence type="ECO:0000313" key="4">
    <source>
        <dbReference type="Proteomes" id="UP000002215"/>
    </source>
</evidence>